<keyword evidence="2" id="KW-1003">Cell membrane</keyword>
<dbReference type="GO" id="GO:0005886">
    <property type="term" value="C:plasma membrane"/>
    <property type="evidence" value="ECO:0007669"/>
    <property type="project" value="UniProtKB-SubCell"/>
</dbReference>
<organism evidence="8 9">
    <name type="scientific">Candidatus Thiodiazotropha taylori</name>
    <dbReference type="NCBI Taxonomy" id="2792791"/>
    <lineage>
        <taxon>Bacteria</taxon>
        <taxon>Pseudomonadati</taxon>
        <taxon>Pseudomonadota</taxon>
        <taxon>Gammaproteobacteria</taxon>
        <taxon>Chromatiales</taxon>
        <taxon>Sedimenticolaceae</taxon>
        <taxon>Candidatus Thiodiazotropha</taxon>
    </lineage>
</organism>
<dbReference type="AlphaFoldDB" id="A0A944MC80"/>
<proteinExistence type="predicted"/>
<evidence type="ECO:0000256" key="2">
    <source>
        <dbReference type="ARBA" id="ARBA00022475"/>
    </source>
</evidence>
<dbReference type="InterPro" id="IPR010432">
    <property type="entry name" value="RDD"/>
</dbReference>
<evidence type="ECO:0000259" key="7">
    <source>
        <dbReference type="Pfam" id="PF06271"/>
    </source>
</evidence>
<evidence type="ECO:0000256" key="6">
    <source>
        <dbReference type="SAM" id="Phobius"/>
    </source>
</evidence>
<name>A0A944MC80_9GAMM</name>
<reference evidence="8 9" key="1">
    <citation type="submission" date="2021-05" db="EMBL/GenBank/DDBJ databases">
        <title>Genetic and Functional Diversity in Clade A Lucinid endosymbionts from the Bahamas.</title>
        <authorList>
            <person name="Giani N.M."/>
            <person name="Engel A.S."/>
            <person name="Campbell B.J."/>
        </authorList>
    </citation>
    <scope>NUCLEOTIDE SEQUENCE [LARGE SCALE GENOMIC DNA]</scope>
    <source>
        <strain evidence="8">LUC16012Gg_MoonRockCtena</strain>
    </source>
</reference>
<evidence type="ECO:0000256" key="1">
    <source>
        <dbReference type="ARBA" id="ARBA00004651"/>
    </source>
</evidence>
<accession>A0A944MC80</accession>
<keyword evidence="3 6" id="KW-0812">Transmembrane</keyword>
<feature type="transmembrane region" description="Helical" evidence="6">
    <location>
        <begin position="93"/>
        <end position="112"/>
    </location>
</feature>
<protein>
    <submittedName>
        <fullName evidence="8">RDD family protein</fullName>
    </submittedName>
</protein>
<dbReference type="Proteomes" id="UP000770889">
    <property type="component" value="Unassembled WGS sequence"/>
</dbReference>
<feature type="transmembrane region" description="Helical" evidence="6">
    <location>
        <begin position="16"/>
        <end position="34"/>
    </location>
</feature>
<evidence type="ECO:0000256" key="4">
    <source>
        <dbReference type="ARBA" id="ARBA00022989"/>
    </source>
</evidence>
<evidence type="ECO:0000313" key="9">
    <source>
        <dbReference type="Proteomes" id="UP000770889"/>
    </source>
</evidence>
<evidence type="ECO:0000313" key="8">
    <source>
        <dbReference type="EMBL" id="MBT2990742.1"/>
    </source>
</evidence>
<dbReference type="InterPro" id="IPR051791">
    <property type="entry name" value="Pra-immunoreactive"/>
</dbReference>
<comment type="caution">
    <text evidence="8">The sequence shown here is derived from an EMBL/GenBank/DDBJ whole genome shotgun (WGS) entry which is preliminary data.</text>
</comment>
<comment type="subcellular location">
    <subcellularLocation>
        <location evidence="1">Cell membrane</location>
        <topology evidence="1">Multi-pass membrane protein</topology>
    </subcellularLocation>
</comment>
<keyword evidence="5 6" id="KW-0472">Membrane</keyword>
<feature type="transmembrane region" description="Helical" evidence="6">
    <location>
        <begin position="198"/>
        <end position="220"/>
    </location>
</feature>
<gene>
    <name evidence="8" type="ORF">KME65_17435</name>
</gene>
<dbReference type="Pfam" id="PF06271">
    <property type="entry name" value="RDD"/>
    <property type="match status" value="1"/>
</dbReference>
<evidence type="ECO:0000256" key="3">
    <source>
        <dbReference type="ARBA" id="ARBA00022692"/>
    </source>
</evidence>
<evidence type="ECO:0000256" key="5">
    <source>
        <dbReference type="ARBA" id="ARBA00023136"/>
    </source>
</evidence>
<dbReference type="PANTHER" id="PTHR36115">
    <property type="entry name" value="PROLINE-RICH ANTIGEN HOMOLOG-RELATED"/>
    <property type="match status" value="1"/>
</dbReference>
<feature type="transmembrane region" description="Helical" evidence="6">
    <location>
        <begin position="157"/>
        <end position="178"/>
    </location>
</feature>
<dbReference type="EMBL" id="JAHHGM010000020">
    <property type="protein sequence ID" value="MBT2990742.1"/>
    <property type="molecule type" value="Genomic_DNA"/>
</dbReference>
<keyword evidence="4 6" id="KW-1133">Transmembrane helix</keyword>
<sequence>MEVEIGYPRLLRRVQAVLIDSIILMFVVLLWWLMLPYLANHSPWIKLAFPAMAWTTLDPILVSTTGGTPGHHLRGITVQRSDAALRLGIARSLLRALIKSLTGWWAFIFVLATKRHQALHDLVSSSVVILREPQSLPASERMAERDHDSEHYEYPSVFRRIIITFTYIIVVSVGLTLLKRALLSNDCLTLGACMTLDFALFHLLDIIWFLAVGAAVVFGWRSDLPGARKRKLESQDLN</sequence>
<feature type="domain" description="RDD" evidence="7">
    <location>
        <begin position="7"/>
        <end position="124"/>
    </location>
</feature>
<dbReference type="PANTHER" id="PTHR36115:SF6">
    <property type="entry name" value="PROLINE-RICH ANTIGEN HOMOLOG"/>
    <property type="match status" value="1"/>
</dbReference>